<evidence type="ECO:0000259" key="6">
    <source>
        <dbReference type="Pfam" id="PF04116"/>
    </source>
</evidence>
<dbReference type="InterPro" id="IPR050307">
    <property type="entry name" value="Sterol_Desaturase_Related"/>
</dbReference>
<comment type="subcellular location">
    <subcellularLocation>
        <location evidence="1">Membrane</location>
    </subcellularLocation>
</comment>
<dbReference type="RefSeq" id="XP_033424616.1">
    <property type="nucleotide sequence ID" value="XM_033571301.1"/>
</dbReference>
<organism evidence="8 9">
    <name type="scientific">Aspergillus tanneri</name>
    <dbReference type="NCBI Taxonomy" id="1220188"/>
    <lineage>
        <taxon>Eukaryota</taxon>
        <taxon>Fungi</taxon>
        <taxon>Dikarya</taxon>
        <taxon>Ascomycota</taxon>
        <taxon>Pezizomycotina</taxon>
        <taxon>Eurotiomycetes</taxon>
        <taxon>Eurotiomycetidae</taxon>
        <taxon>Eurotiales</taxon>
        <taxon>Aspergillaceae</taxon>
        <taxon>Aspergillus</taxon>
        <taxon>Aspergillus subgen. Circumdati</taxon>
    </lineage>
</organism>
<dbReference type="EMBL" id="QUQM01000007">
    <property type="protein sequence ID" value="KAA8645255.1"/>
    <property type="molecule type" value="Genomic_DNA"/>
</dbReference>
<protein>
    <recommendedName>
        <fullName evidence="6">Fatty acid hydroxylase domain-containing protein</fullName>
    </recommendedName>
</protein>
<gene>
    <name evidence="7" type="ORF">ATNIH1004_006674</name>
    <name evidence="8" type="ORF">EYZ11_007785</name>
</gene>
<evidence type="ECO:0000313" key="7">
    <source>
        <dbReference type="EMBL" id="KAA8645255.1"/>
    </source>
</evidence>
<dbReference type="AlphaFoldDB" id="A0A4S3JEB9"/>
<evidence type="ECO:0000313" key="8">
    <source>
        <dbReference type="EMBL" id="THC92737.1"/>
    </source>
</evidence>
<proteinExistence type="predicted"/>
<dbReference type="GO" id="GO:0016491">
    <property type="term" value="F:oxidoreductase activity"/>
    <property type="evidence" value="ECO:0007669"/>
    <property type="project" value="InterPro"/>
</dbReference>
<evidence type="ECO:0000313" key="10">
    <source>
        <dbReference type="Proteomes" id="UP000324241"/>
    </source>
</evidence>
<accession>A0A4S3JEB9</accession>
<comment type="caution">
    <text evidence="8">The sequence shown here is derived from an EMBL/GenBank/DDBJ whole genome shotgun (WGS) entry which is preliminary data.</text>
</comment>
<feature type="transmembrane region" description="Helical" evidence="5">
    <location>
        <begin position="194"/>
        <end position="216"/>
    </location>
</feature>
<dbReference type="Pfam" id="PF04116">
    <property type="entry name" value="FA_hydroxylase"/>
    <property type="match status" value="1"/>
</dbReference>
<keyword evidence="3 5" id="KW-1133">Transmembrane helix</keyword>
<keyword evidence="9" id="KW-1185">Reference proteome</keyword>
<evidence type="ECO:0000256" key="5">
    <source>
        <dbReference type="SAM" id="Phobius"/>
    </source>
</evidence>
<name>A0A4S3JEB9_9EURO</name>
<dbReference type="Proteomes" id="UP000308092">
    <property type="component" value="Unassembled WGS sequence"/>
</dbReference>
<evidence type="ECO:0000256" key="4">
    <source>
        <dbReference type="ARBA" id="ARBA00023136"/>
    </source>
</evidence>
<dbReference type="STRING" id="1220188.A0A4S3JEB9"/>
<feature type="domain" description="Fatty acid hydroxylase" evidence="6">
    <location>
        <begin position="199"/>
        <end position="329"/>
    </location>
</feature>
<feature type="transmembrane region" description="Helical" evidence="5">
    <location>
        <begin position="12"/>
        <end position="32"/>
    </location>
</feature>
<dbReference type="GO" id="GO:0005506">
    <property type="term" value="F:iron ion binding"/>
    <property type="evidence" value="ECO:0007669"/>
    <property type="project" value="InterPro"/>
</dbReference>
<dbReference type="Proteomes" id="UP000324241">
    <property type="component" value="Unassembled WGS sequence"/>
</dbReference>
<reference evidence="7 10" key="2">
    <citation type="submission" date="2019-08" db="EMBL/GenBank/DDBJ databases">
        <title>The genome sequence of a newly discovered highly antifungal drug resistant Aspergillus species, Aspergillus tanneri NIH 1004.</title>
        <authorList>
            <person name="Mounaud S."/>
            <person name="Singh I."/>
            <person name="Joardar V."/>
            <person name="Pakala S."/>
            <person name="Pakala S."/>
            <person name="Venepally P."/>
            <person name="Chung J.K."/>
            <person name="Losada L."/>
            <person name="Nierman W.C."/>
        </authorList>
    </citation>
    <scope>NUCLEOTIDE SEQUENCE [LARGE SCALE GENOMIC DNA]</scope>
    <source>
        <strain evidence="7 10">NIH1004</strain>
    </source>
</reference>
<feature type="transmembrane region" description="Helical" evidence="5">
    <location>
        <begin position="44"/>
        <end position="66"/>
    </location>
</feature>
<dbReference type="GO" id="GO:0008610">
    <property type="term" value="P:lipid biosynthetic process"/>
    <property type="evidence" value="ECO:0007669"/>
    <property type="project" value="InterPro"/>
</dbReference>
<dbReference type="GeneID" id="54329376"/>
<reference evidence="8 9" key="1">
    <citation type="submission" date="2019-03" db="EMBL/GenBank/DDBJ databases">
        <title>The genome sequence of a newly discovered highly antifungal drug resistant Aspergillus species, Aspergillus tanneri NIH 1004.</title>
        <authorList>
            <person name="Mounaud S."/>
            <person name="Singh I."/>
            <person name="Joardar V."/>
            <person name="Pakala S."/>
            <person name="Pakala S."/>
            <person name="Venepally P."/>
            <person name="Hoover J."/>
            <person name="Nierman W."/>
            <person name="Chung J."/>
            <person name="Losada L."/>
        </authorList>
    </citation>
    <scope>NUCLEOTIDE SEQUENCE [LARGE SCALE GENOMIC DNA]</scope>
    <source>
        <strain evidence="8 9">NIH1004</strain>
    </source>
</reference>
<dbReference type="PANTHER" id="PTHR11863">
    <property type="entry name" value="STEROL DESATURASE"/>
    <property type="match status" value="1"/>
</dbReference>
<dbReference type="EMBL" id="SOSA01000312">
    <property type="protein sequence ID" value="THC92737.1"/>
    <property type="molecule type" value="Genomic_DNA"/>
</dbReference>
<evidence type="ECO:0000256" key="3">
    <source>
        <dbReference type="ARBA" id="ARBA00022989"/>
    </source>
</evidence>
<evidence type="ECO:0000256" key="1">
    <source>
        <dbReference type="ARBA" id="ARBA00004370"/>
    </source>
</evidence>
<dbReference type="GO" id="GO:0016020">
    <property type="term" value="C:membrane"/>
    <property type="evidence" value="ECO:0007669"/>
    <property type="project" value="UniProtKB-SubCell"/>
</dbReference>
<dbReference type="InterPro" id="IPR006694">
    <property type="entry name" value="Fatty_acid_hydroxylase"/>
</dbReference>
<dbReference type="VEuPathDB" id="FungiDB:EYZ11_007785"/>
<sequence>MGKETETRSSVLIPRVILLTIIGSGIFCPSWWVRFMSNFYHFLYHWPFFNLSIFETIETLLCYITIEPIYTARFARNSGRRIDIRGKHIRGKHTTKLSNNHRPPLPKMKRPKHRVRELMIYAAPLLLLDLTLVKKYAGVNVDTIRHSAGYMPYQLPTGRISPSFLAPTLHNFSWRSPLQLVRALPREPPTSRRVLLELAVSLFLYDTLFFFIHIAFHRIPSLHRIHGPHHGHHEIHPQVTNRLSVAERVALILLANFSLNIIGSHVLTRTLFVPLFIYLLIEVHSGVELDWQYDKILPRGWGAGTVKHAAHHREGRRYFQPFFCWWDNWLEAFEGLRAG</sequence>
<keyword evidence="4 5" id="KW-0472">Membrane</keyword>
<evidence type="ECO:0000256" key="2">
    <source>
        <dbReference type="ARBA" id="ARBA00022692"/>
    </source>
</evidence>
<keyword evidence="2 5" id="KW-0812">Transmembrane</keyword>
<dbReference type="OrthoDB" id="1658724at2759"/>
<evidence type="ECO:0000313" key="9">
    <source>
        <dbReference type="Proteomes" id="UP000308092"/>
    </source>
</evidence>